<dbReference type="GO" id="GO:0016853">
    <property type="term" value="F:isomerase activity"/>
    <property type="evidence" value="ECO:0007669"/>
    <property type="project" value="UniProtKB-KW"/>
</dbReference>
<dbReference type="EMBL" id="BAABCX010000001">
    <property type="protein sequence ID" value="GAA3525511.1"/>
    <property type="molecule type" value="Genomic_DNA"/>
</dbReference>
<organism evidence="1 2">
    <name type="scientific">Zobellella aerophila</name>
    <dbReference type="NCBI Taxonomy" id="870480"/>
    <lineage>
        <taxon>Bacteria</taxon>
        <taxon>Pseudomonadati</taxon>
        <taxon>Pseudomonadota</taxon>
        <taxon>Gammaproteobacteria</taxon>
        <taxon>Aeromonadales</taxon>
        <taxon>Aeromonadaceae</taxon>
        <taxon>Zobellella</taxon>
    </lineage>
</organism>
<dbReference type="Proteomes" id="UP001500795">
    <property type="component" value="Unassembled WGS sequence"/>
</dbReference>
<dbReference type="RefSeq" id="WP_344953374.1">
    <property type="nucleotide sequence ID" value="NZ_BAABCX010000001.1"/>
</dbReference>
<keyword evidence="2" id="KW-1185">Reference proteome</keyword>
<gene>
    <name evidence="1" type="ORF">GCM10022394_00550</name>
</gene>
<name>A0ABP6V2D4_9GAMM</name>
<dbReference type="InterPro" id="IPR010706">
    <property type="entry name" value="Fatty_acid_cis-trans_isomerase"/>
</dbReference>
<protein>
    <submittedName>
        <fullName evidence="1">Fatty acid cis/trans isomerase</fullName>
    </submittedName>
</protein>
<sequence>MNKRIWFAVLPALLAGGAMLALYRSAPQEELPRPTPASPQPVDYLTDIRPIFEHKCVVCHACYDAPCQLKLSSHQGVVRGASKQRVYDGTRTQDAEPNRLHVDAHDEQAWRGRGFYSVIDGNGPLPALMERMLALGHDSPWPANERLPDRLDIAITRSNRCTTADEFDDYARKHPYGGMPFAVTGLSEAEYQTLLSWLGQGAPVPEQQTVLSDAMSQTLNQWEAWLNRPEPRRQLVSRYLYEHWFLAHLSLTDHPEPVFFELLRSRTPPGEPIAVLATVRPTDGITGAIYYRLRPRLETRVHKTHITYPLSREKMARLEQLFFSPDWAVSQLPDYSPASAANPFVTFAAIPARARYQYLLDNALYFTRTFIRGPVCRGQIATDVIRDQFWVGFQSPDHDLFVTYPAHAAAVGGWLALPGLTSDLLSLGPDWISHRDQRNRYLARRQRDYARQYPEGPDLEHLWHGDRHNPDALLTIFRHHDSASVIRGWQGATPSTMWIMDYPLLERTYYALVANFNVYGSVSHQAQTRLYFDLIRNGSETNLLRFLPPALRNELLHSWYDQSGKLKLFTTYADVDEQTPSRLRVSARVPLADFGSQVLRQLAEVRGPEDTLNRCPDGDCRRVGSSAAEQQAERSLRALTGVTAGELPAIQWLPEVSLLRVEVGERRLVYSLLHNRDHSNVAFILGEDLRLRPQNDTLTILPGIVGSYPNFIFNIKLEQLDDFVAALQAMAREADLNTLARHFGIRRTHPQFWFYLHDMHAYMQESSPQEAGLLDINRYLNL</sequence>
<keyword evidence="1" id="KW-0413">Isomerase</keyword>
<reference evidence="2" key="1">
    <citation type="journal article" date="2019" name="Int. J. Syst. Evol. Microbiol.">
        <title>The Global Catalogue of Microorganisms (GCM) 10K type strain sequencing project: providing services to taxonomists for standard genome sequencing and annotation.</title>
        <authorList>
            <consortium name="The Broad Institute Genomics Platform"/>
            <consortium name="The Broad Institute Genome Sequencing Center for Infectious Disease"/>
            <person name="Wu L."/>
            <person name="Ma J."/>
        </authorList>
    </citation>
    <scope>NUCLEOTIDE SEQUENCE [LARGE SCALE GENOMIC DNA]</scope>
    <source>
        <strain evidence="2">JCM 17110</strain>
    </source>
</reference>
<comment type="caution">
    <text evidence="1">The sequence shown here is derived from an EMBL/GenBank/DDBJ whole genome shotgun (WGS) entry which is preliminary data.</text>
</comment>
<evidence type="ECO:0000313" key="2">
    <source>
        <dbReference type="Proteomes" id="UP001500795"/>
    </source>
</evidence>
<accession>A0ABP6V2D4</accession>
<proteinExistence type="predicted"/>
<evidence type="ECO:0000313" key="1">
    <source>
        <dbReference type="EMBL" id="GAA3525511.1"/>
    </source>
</evidence>
<dbReference type="Pfam" id="PF06934">
    <property type="entry name" value="CTI"/>
    <property type="match status" value="1"/>
</dbReference>